<dbReference type="EMBL" id="CAMXCT020000890">
    <property type="protein sequence ID" value="CAL1137822.1"/>
    <property type="molecule type" value="Genomic_DNA"/>
</dbReference>
<accession>A0A9P1C4A0</accession>
<protein>
    <submittedName>
        <fullName evidence="2">Uncharacterized protein</fullName>
    </submittedName>
</protein>
<organism evidence="2">
    <name type="scientific">Cladocopium goreaui</name>
    <dbReference type="NCBI Taxonomy" id="2562237"/>
    <lineage>
        <taxon>Eukaryota</taxon>
        <taxon>Sar</taxon>
        <taxon>Alveolata</taxon>
        <taxon>Dinophyceae</taxon>
        <taxon>Suessiales</taxon>
        <taxon>Symbiodiniaceae</taxon>
        <taxon>Cladocopium</taxon>
    </lineage>
</organism>
<dbReference type="EMBL" id="CAMXCT010000890">
    <property type="protein sequence ID" value="CAI3984447.1"/>
    <property type="molecule type" value="Genomic_DNA"/>
</dbReference>
<evidence type="ECO:0000313" key="4">
    <source>
        <dbReference type="Proteomes" id="UP001152797"/>
    </source>
</evidence>
<name>A0A9P1C4A0_9DINO</name>
<keyword evidence="4" id="KW-1185">Reference proteome</keyword>
<reference evidence="3" key="2">
    <citation type="submission" date="2024-04" db="EMBL/GenBank/DDBJ databases">
        <authorList>
            <person name="Chen Y."/>
            <person name="Shah S."/>
            <person name="Dougan E. K."/>
            <person name="Thang M."/>
            <person name="Chan C."/>
        </authorList>
    </citation>
    <scope>NUCLEOTIDE SEQUENCE [LARGE SCALE GENOMIC DNA]</scope>
</reference>
<dbReference type="Proteomes" id="UP001152797">
    <property type="component" value="Unassembled WGS sequence"/>
</dbReference>
<evidence type="ECO:0000313" key="2">
    <source>
        <dbReference type="EMBL" id="CAI3984447.1"/>
    </source>
</evidence>
<evidence type="ECO:0000313" key="3">
    <source>
        <dbReference type="EMBL" id="CAL1137822.1"/>
    </source>
</evidence>
<dbReference type="EMBL" id="CAMXCT030000890">
    <property type="protein sequence ID" value="CAL4771759.1"/>
    <property type="molecule type" value="Genomic_DNA"/>
</dbReference>
<dbReference type="AlphaFoldDB" id="A0A9P1C4A0"/>
<evidence type="ECO:0000256" key="1">
    <source>
        <dbReference type="SAM" id="MobiDB-lite"/>
    </source>
</evidence>
<feature type="region of interest" description="Disordered" evidence="1">
    <location>
        <begin position="82"/>
        <end position="103"/>
    </location>
</feature>
<proteinExistence type="predicted"/>
<sequence length="135" mass="15248">MQRDLQEEVESLEYTLTHSAPQGSRRERYSLEEEGCRHGRLGETFEVEFTKPQSRLPRPSSAHRSRAHALRIDLEQVARGIAAMSAPDASQNRPARKHRPTAAELSGQNPCFDFICILTRTCQAAFEHCESIVLS</sequence>
<feature type="region of interest" description="Disordered" evidence="1">
    <location>
        <begin position="1"/>
        <end position="29"/>
    </location>
</feature>
<comment type="caution">
    <text evidence="2">The sequence shown here is derived from an EMBL/GenBank/DDBJ whole genome shotgun (WGS) entry which is preliminary data.</text>
</comment>
<reference evidence="2" key="1">
    <citation type="submission" date="2022-10" db="EMBL/GenBank/DDBJ databases">
        <authorList>
            <person name="Chen Y."/>
            <person name="Dougan E. K."/>
            <person name="Chan C."/>
            <person name="Rhodes N."/>
            <person name="Thang M."/>
        </authorList>
    </citation>
    <scope>NUCLEOTIDE SEQUENCE</scope>
</reference>
<gene>
    <name evidence="2" type="ORF">C1SCF055_LOCUS11981</name>
</gene>